<keyword evidence="1" id="KW-0472">Membrane</keyword>
<proteinExistence type="predicted"/>
<feature type="transmembrane region" description="Helical" evidence="1">
    <location>
        <begin position="156"/>
        <end position="177"/>
    </location>
</feature>
<organism evidence="2 3">
    <name type="scientific">Rhynchospora pubera</name>
    <dbReference type="NCBI Taxonomy" id="906938"/>
    <lineage>
        <taxon>Eukaryota</taxon>
        <taxon>Viridiplantae</taxon>
        <taxon>Streptophyta</taxon>
        <taxon>Embryophyta</taxon>
        <taxon>Tracheophyta</taxon>
        <taxon>Spermatophyta</taxon>
        <taxon>Magnoliopsida</taxon>
        <taxon>Liliopsida</taxon>
        <taxon>Poales</taxon>
        <taxon>Cyperaceae</taxon>
        <taxon>Cyperoideae</taxon>
        <taxon>Rhynchosporeae</taxon>
        <taxon>Rhynchospora</taxon>
    </lineage>
</organism>
<keyword evidence="2" id="KW-0648">Protein biosynthesis</keyword>
<dbReference type="Proteomes" id="UP001140206">
    <property type="component" value="Chromosome 2"/>
</dbReference>
<keyword evidence="1" id="KW-0812">Transmembrane</keyword>
<dbReference type="GO" id="GO:0003746">
    <property type="term" value="F:translation elongation factor activity"/>
    <property type="evidence" value="ECO:0007669"/>
    <property type="project" value="UniProtKB-KW"/>
</dbReference>
<protein>
    <submittedName>
        <fullName evidence="2">RNA polymerase II elongation factor ELL3 isoform 1</fullName>
    </submittedName>
</protein>
<feature type="transmembrane region" description="Helical" evidence="1">
    <location>
        <begin position="289"/>
        <end position="309"/>
    </location>
</feature>
<keyword evidence="3" id="KW-1185">Reference proteome</keyword>
<dbReference type="AlphaFoldDB" id="A0AAV8GAE1"/>
<dbReference type="PANTHER" id="PTHR33287:SF3">
    <property type="entry name" value="OS03G0453550 PROTEIN"/>
    <property type="match status" value="1"/>
</dbReference>
<evidence type="ECO:0000313" key="3">
    <source>
        <dbReference type="Proteomes" id="UP001140206"/>
    </source>
</evidence>
<evidence type="ECO:0000313" key="2">
    <source>
        <dbReference type="EMBL" id="KAJ4799517.1"/>
    </source>
</evidence>
<keyword evidence="1" id="KW-1133">Transmembrane helix</keyword>
<keyword evidence="2" id="KW-0251">Elongation factor</keyword>
<reference evidence="2" key="1">
    <citation type="submission" date="2022-08" db="EMBL/GenBank/DDBJ databases">
        <authorList>
            <person name="Marques A."/>
        </authorList>
    </citation>
    <scope>NUCLEOTIDE SEQUENCE</scope>
    <source>
        <strain evidence="2">RhyPub2mFocal</strain>
        <tissue evidence="2">Leaves</tissue>
    </source>
</reference>
<name>A0AAV8GAE1_9POAL</name>
<accession>A0AAV8GAE1</accession>
<evidence type="ECO:0000256" key="1">
    <source>
        <dbReference type="SAM" id="Phobius"/>
    </source>
</evidence>
<sequence>MESNGSGGHLRTVQNKFLSHRLNHEIRPLELFPSPDPTQIVSPIDFTPKNKLSPLSYPFSLLFQVPTHKELQTSQVNLFTNSFPESTLMESDQANHVVVIPSPNKSLSSVDHHPLAEISSSPGHLLLLKLLHREEAGHGCKVAKLEDRATSLRRDAFSLSCLFLAFHFLSLILLFSSSVDPLHGKHKCGKWWVPSSVSLMTSLVLVCCVQIRVVGYWRVERALGKERTEGRTLARRILELRMKGASYDLWKDTAGPATGLAAAGMVKRMKSSSVEVKWMAPFKWCSRNFVTICLICFSGLMFPVCKFIICP</sequence>
<dbReference type="EMBL" id="JAMFTS010000002">
    <property type="protein sequence ID" value="KAJ4799517.1"/>
    <property type="molecule type" value="Genomic_DNA"/>
</dbReference>
<dbReference type="PANTHER" id="PTHR33287">
    <property type="entry name" value="OS03G0453550 PROTEIN"/>
    <property type="match status" value="1"/>
</dbReference>
<gene>
    <name evidence="2" type="ORF">LUZ62_050763</name>
</gene>
<comment type="caution">
    <text evidence="2">The sequence shown here is derived from an EMBL/GenBank/DDBJ whole genome shotgun (WGS) entry which is preliminary data.</text>
</comment>
<feature type="transmembrane region" description="Helical" evidence="1">
    <location>
        <begin position="197"/>
        <end position="217"/>
    </location>
</feature>